<evidence type="ECO:0000256" key="13">
    <source>
        <dbReference type="ARBA" id="ARBA00023295"/>
    </source>
</evidence>
<dbReference type="InterPro" id="IPR015797">
    <property type="entry name" value="NUDIX_hydrolase-like_dom_sf"/>
</dbReference>
<dbReference type="OrthoDB" id="10248838at2759"/>
<keyword evidence="8" id="KW-0227">DNA damage</keyword>
<feature type="region of interest" description="Disordered" evidence="14">
    <location>
        <begin position="656"/>
        <end position="689"/>
    </location>
</feature>
<feature type="compositionally biased region" description="Low complexity" evidence="14">
    <location>
        <begin position="505"/>
        <end position="518"/>
    </location>
</feature>
<dbReference type="EMBL" id="KE346361">
    <property type="protein sequence ID" value="KJE90195.1"/>
    <property type="molecule type" value="Genomic_DNA"/>
</dbReference>
<keyword evidence="11" id="KW-0411">Iron-sulfur</keyword>
<dbReference type="PROSITE" id="PS01155">
    <property type="entry name" value="ENDONUCLEASE_III_2"/>
    <property type="match status" value="1"/>
</dbReference>
<evidence type="ECO:0000313" key="17">
    <source>
        <dbReference type="Proteomes" id="UP000008743"/>
    </source>
</evidence>
<dbReference type="InterPro" id="IPR023170">
    <property type="entry name" value="HhH_base_excis_C"/>
</dbReference>
<evidence type="ECO:0000313" key="16">
    <source>
        <dbReference type="EMBL" id="KJE90195.1"/>
    </source>
</evidence>
<dbReference type="InterPro" id="IPR003265">
    <property type="entry name" value="HhH-GPD_domain"/>
</dbReference>
<feature type="region of interest" description="Disordered" evidence="14">
    <location>
        <begin position="58"/>
        <end position="133"/>
    </location>
</feature>
<dbReference type="Pfam" id="PF00633">
    <property type="entry name" value="HHH"/>
    <property type="match status" value="1"/>
</dbReference>
<evidence type="ECO:0000256" key="3">
    <source>
        <dbReference type="ARBA" id="ARBA00008343"/>
    </source>
</evidence>
<keyword evidence="6" id="KW-0004">4Fe-4S</keyword>
<dbReference type="Proteomes" id="UP000008743">
    <property type="component" value="Unassembled WGS sequence"/>
</dbReference>
<dbReference type="FunFam" id="1.10.340.30:FF:000002">
    <property type="entry name" value="Adenine DNA glycosylase"/>
    <property type="match status" value="1"/>
</dbReference>
<feature type="region of interest" description="Disordered" evidence="14">
    <location>
        <begin position="473"/>
        <end position="518"/>
    </location>
</feature>
<keyword evidence="13" id="KW-0326">Glycosidase</keyword>
<dbReference type="InterPro" id="IPR003651">
    <property type="entry name" value="Endonuclease3_FeS-loop_motif"/>
</dbReference>
<evidence type="ECO:0000256" key="12">
    <source>
        <dbReference type="ARBA" id="ARBA00023204"/>
    </source>
</evidence>
<evidence type="ECO:0000256" key="1">
    <source>
        <dbReference type="ARBA" id="ARBA00000843"/>
    </source>
</evidence>
<dbReference type="GO" id="GO:0005634">
    <property type="term" value="C:nucleus"/>
    <property type="evidence" value="ECO:0007669"/>
    <property type="project" value="TreeGrafter"/>
</dbReference>
<dbReference type="SUPFAM" id="SSF55811">
    <property type="entry name" value="Nudix"/>
    <property type="match status" value="1"/>
</dbReference>
<comment type="cofactor">
    <cofactor evidence="2">
        <name>[4Fe-4S] cluster</name>
        <dbReference type="ChEBI" id="CHEBI:49883"/>
    </cofactor>
</comment>
<evidence type="ECO:0000256" key="9">
    <source>
        <dbReference type="ARBA" id="ARBA00022801"/>
    </source>
</evidence>
<evidence type="ECO:0000259" key="15">
    <source>
        <dbReference type="SMART" id="SM00478"/>
    </source>
</evidence>
<dbReference type="PANTHER" id="PTHR42944">
    <property type="entry name" value="ADENINE DNA GLYCOSYLASE"/>
    <property type="match status" value="1"/>
</dbReference>
<evidence type="ECO:0000256" key="5">
    <source>
        <dbReference type="ARBA" id="ARBA00022023"/>
    </source>
</evidence>
<gene>
    <name evidence="16" type="ORF">CAOG_001538</name>
</gene>
<evidence type="ECO:0000256" key="4">
    <source>
        <dbReference type="ARBA" id="ARBA00012045"/>
    </source>
</evidence>
<sequence>MTTKQTKFELRMVPPQCPRWQTSSAAPSSRHGPDSESQVAAIRARLLAWYDANARTLPWRAPPQTHMQTDKTKQEKDQEEEQDQGSRVDWVQDKRNRRNLDLTRDDSRNQSDDQSDQQDSCMDQIQLHRSQSKNLTRDRGYDVWVSEIMLQQTQVATVIRYYTRWMDSWPSIADLAAATPEQVQEAWRGLGYYSRARRLREAAVKVHRELGGALPRSAKELQAQIPGVGPYTAAAIASIAYNEPVGLVDGNVVRVLTRLFAIGADVAGSVAAVCAEERASTSGEAKPVTEPAPTEVSEAKPPIKSTSTKPALKSSSSSSAAATGRAVPVENILWSIANRLVDATRPGDFNQAMMELGATVCTPTSPQCGSCPLQTECMAYRDQERSPDQSAEHLARNCGLCLPADAWANGNPSVTLYPRKLKKTRQREEHAAVCIVVDRHTGPVDRYLMVRRPDKGLLANLWEFPTCSLPNAGATDTEAAAGDESSDDSDSEGRATLPSNRRRSSSSSTTTETKVDAAAGASATATLMAAARKQTLDESAAQSTHDALAQVCRATTNGYLESTLLGGLVPLADVIDEKSRKAVGSTVHLFSHIRQTYHVEVVDLKASVAPDVLLSQLQVESRWLTANDMLASAVPTAVMKAFELFTQAAQKTSKSLKTVHAEAESKTATPTPRVKRRASQPPSASATPSIASFLVKRSRVVKSETVDVSDD</sequence>
<feature type="domain" description="HhH-GPD" evidence="15">
    <location>
        <begin position="149"/>
        <end position="326"/>
    </location>
</feature>
<dbReference type="PANTHER" id="PTHR42944:SF1">
    <property type="entry name" value="ADENINE DNA GLYCOSYLASE"/>
    <property type="match status" value="1"/>
</dbReference>
<keyword evidence="10" id="KW-0408">Iron</keyword>
<keyword evidence="17" id="KW-1185">Reference proteome</keyword>
<proteinExistence type="inferred from homology"/>
<dbReference type="GO" id="GO:0032357">
    <property type="term" value="F:oxidized purine DNA binding"/>
    <property type="evidence" value="ECO:0007669"/>
    <property type="project" value="TreeGrafter"/>
</dbReference>
<dbReference type="Pfam" id="PF00730">
    <property type="entry name" value="HhH-GPD"/>
    <property type="match status" value="1"/>
</dbReference>
<dbReference type="STRING" id="595528.A0A0D2WJH4"/>
<dbReference type="AlphaFoldDB" id="A0A0D2WJH4"/>
<feature type="region of interest" description="Disordered" evidence="14">
    <location>
        <begin position="1"/>
        <end position="39"/>
    </location>
</feature>
<dbReference type="RefSeq" id="XP_004364406.2">
    <property type="nucleotide sequence ID" value="XM_004364349.2"/>
</dbReference>
<evidence type="ECO:0000256" key="10">
    <source>
        <dbReference type="ARBA" id="ARBA00023004"/>
    </source>
</evidence>
<feature type="region of interest" description="Disordered" evidence="14">
    <location>
        <begin position="279"/>
        <end position="320"/>
    </location>
</feature>
<name>A0A0D2WJH4_CAPO3</name>
<keyword evidence="7" id="KW-0479">Metal-binding</keyword>
<dbReference type="InterPro" id="IPR044298">
    <property type="entry name" value="MIG/MutY"/>
</dbReference>
<dbReference type="EC" id="3.2.2.31" evidence="4"/>
<protein>
    <recommendedName>
        <fullName evidence="5">Adenine DNA glycosylase</fullName>
        <ecNumber evidence="4">3.2.2.31</ecNumber>
    </recommendedName>
</protein>
<dbReference type="GO" id="GO:0051539">
    <property type="term" value="F:4 iron, 4 sulfur cluster binding"/>
    <property type="evidence" value="ECO:0007669"/>
    <property type="project" value="UniProtKB-KW"/>
</dbReference>
<dbReference type="Gene3D" id="3.90.79.10">
    <property type="entry name" value="Nucleoside Triphosphate Pyrophosphohydrolase"/>
    <property type="match status" value="1"/>
</dbReference>
<keyword evidence="12" id="KW-0234">DNA repair</keyword>
<evidence type="ECO:0000256" key="14">
    <source>
        <dbReference type="SAM" id="MobiDB-lite"/>
    </source>
</evidence>
<evidence type="ECO:0000256" key="2">
    <source>
        <dbReference type="ARBA" id="ARBA00001966"/>
    </source>
</evidence>
<dbReference type="GO" id="GO:0046872">
    <property type="term" value="F:metal ion binding"/>
    <property type="evidence" value="ECO:0007669"/>
    <property type="project" value="UniProtKB-KW"/>
</dbReference>
<dbReference type="CDD" id="cd00056">
    <property type="entry name" value="ENDO3c"/>
    <property type="match status" value="1"/>
</dbReference>
<comment type="catalytic activity">
    <reaction evidence="1">
        <text>Hydrolyzes free adenine bases from 7,8-dihydro-8-oxoguanine:adenine mismatched double-stranded DNA, leaving an apurinic site.</text>
        <dbReference type="EC" id="3.2.2.31"/>
    </reaction>
</comment>
<dbReference type="InterPro" id="IPR000445">
    <property type="entry name" value="HhH_motif"/>
</dbReference>
<dbReference type="InParanoid" id="A0A0D2WJH4"/>
<dbReference type="Gene3D" id="1.10.1670.10">
    <property type="entry name" value="Helix-hairpin-Helix base-excision DNA repair enzymes (C-terminal)"/>
    <property type="match status" value="1"/>
</dbReference>
<dbReference type="GO" id="GO:0006284">
    <property type="term" value="P:base-excision repair"/>
    <property type="evidence" value="ECO:0007669"/>
    <property type="project" value="InterPro"/>
</dbReference>
<dbReference type="SMART" id="SM00525">
    <property type="entry name" value="FES"/>
    <property type="match status" value="1"/>
</dbReference>
<dbReference type="GO" id="GO:0000701">
    <property type="term" value="F:purine-specific mismatch base pair DNA N-glycosylase activity"/>
    <property type="evidence" value="ECO:0007669"/>
    <property type="project" value="UniProtKB-EC"/>
</dbReference>
<feature type="compositionally biased region" description="Low complexity" evidence="14">
    <location>
        <begin position="679"/>
        <end position="689"/>
    </location>
</feature>
<dbReference type="GO" id="GO:0035485">
    <property type="term" value="F:adenine/guanine mispair binding"/>
    <property type="evidence" value="ECO:0007669"/>
    <property type="project" value="TreeGrafter"/>
</dbReference>
<dbReference type="SUPFAM" id="SSF48150">
    <property type="entry name" value="DNA-glycosylase"/>
    <property type="match status" value="1"/>
</dbReference>
<feature type="compositionally biased region" description="Basic and acidic residues" evidence="14">
    <location>
        <begin position="84"/>
        <end position="111"/>
    </location>
</feature>
<feature type="compositionally biased region" description="Low complexity" evidence="14">
    <location>
        <begin position="304"/>
        <end position="320"/>
    </location>
</feature>
<dbReference type="InterPro" id="IPR004036">
    <property type="entry name" value="Endonuclease-III-like_CS2"/>
</dbReference>
<dbReference type="GO" id="GO:0006298">
    <property type="term" value="P:mismatch repair"/>
    <property type="evidence" value="ECO:0007669"/>
    <property type="project" value="TreeGrafter"/>
</dbReference>
<evidence type="ECO:0000256" key="7">
    <source>
        <dbReference type="ARBA" id="ARBA00022723"/>
    </source>
</evidence>
<feature type="compositionally biased region" description="Low complexity" evidence="14">
    <location>
        <begin position="473"/>
        <end position="483"/>
    </location>
</feature>
<evidence type="ECO:0000256" key="6">
    <source>
        <dbReference type="ARBA" id="ARBA00022485"/>
    </source>
</evidence>
<comment type="similarity">
    <text evidence="3">Belongs to the Nth/MutY family.</text>
</comment>
<dbReference type="Gene3D" id="1.10.340.30">
    <property type="entry name" value="Hypothetical protein, domain 2"/>
    <property type="match status" value="1"/>
</dbReference>
<evidence type="ECO:0000256" key="11">
    <source>
        <dbReference type="ARBA" id="ARBA00023014"/>
    </source>
</evidence>
<dbReference type="PhylomeDB" id="A0A0D2WJH4"/>
<dbReference type="SMART" id="SM00478">
    <property type="entry name" value="ENDO3c"/>
    <property type="match status" value="1"/>
</dbReference>
<organism evidence="16 17">
    <name type="scientific">Capsaspora owczarzaki (strain ATCC 30864)</name>
    <dbReference type="NCBI Taxonomy" id="595528"/>
    <lineage>
        <taxon>Eukaryota</taxon>
        <taxon>Filasterea</taxon>
        <taxon>Capsaspora</taxon>
    </lineage>
</organism>
<feature type="compositionally biased region" description="Basic and acidic residues" evidence="14">
    <location>
        <begin position="1"/>
        <end position="10"/>
    </location>
</feature>
<dbReference type="InterPro" id="IPR011257">
    <property type="entry name" value="DNA_glycosylase"/>
</dbReference>
<accession>A0A0D2WJH4</accession>
<dbReference type="GO" id="GO:0034039">
    <property type="term" value="F:8-oxo-7,8-dihydroguanine DNA N-glycosylase activity"/>
    <property type="evidence" value="ECO:0007669"/>
    <property type="project" value="TreeGrafter"/>
</dbReference>
<reference evidence="17" key="1">
    <citation type="submission" date="2011-02" db="EMBL/GenBank/DDBJ databases">
        <title>The Genome Sequence of Capsaspora owczarzaki ATCC 30864.</title>
        <authorList>
            <person name="Russ C."/>
            <person name="Cuomo C."/>
            <person name="Burger G."/>
            <person name="Gray M.W."/>
            <person name="Holland P.W.H."/>
            <person name="King N."/>
            <person name="Lang F.B.F."/>
            <person name="Roger A.J."/>
            <person name="Ruiz-Trillo I."/>
            <person name="Young S.K."/>
            <person name="Zeng Q."/>
            <person name="Gargeya S."/>
            <person name="Alvarado L."/>
            <person name="Berlin A."/>
            <person name="Chapman S.B."/>
            <person name="Chen Z."/>
            <person name="Freedman E."/>
            <person name="Gellesch M."/>
            <person name="Goldberg J."/>
            <person name="Griggs A."/>
            <person name="Gujja S."/>
            <person name="Heilman E."/>
            <person name="Heiman D."/>
            <person name="Howarth C."/>
            <person name="Mehta T."/>
            <person name="Neiman D."/>
            <person name="Pearson M."/>
            <person name="Roberts A."/>
            <person name="Saif S."/>
            <person name="Shea T."/>
            <person name="Shenoy N."/>
            <person name="Sisk P."/>
            <person name="Stolte C."/>
            <person name="Sykes S."/>
            <person name="White J."/>
            <person name="Yandava C."/>
            <person name="Haas B."/>
            <person name="Nusbaum C."/>
            <person name="Birren B."/>
        </authorList>
    </citation>
    <scope>NUCLEOTIDE SEQUENCE</scope>
    <source>
        <strain evidence="17">ATCC 30864</strain>
    </source>
</reference>
<evidence type="ECO:0000256" key="8">
    <source>
        <dbReference type="ARBA" id="ARBA00022763"/>
    </source>
</evidence>
<keyword evidence="9" id="KW-0378">Hydrolase</keyword>